<evidence type="ECO:0008006" key="2">
    <source>
        <dbReference type="Google" id="ProtNLM"/>
    </source>
</evidence>
<dbReference type="AlphaFoldDB" id="A0A382JN97"/>
<proteinExistence type="predicted"/>
<dbReference type="Gene3D" id="2.60.40.1120">
    <property type="entry name" value="Carboxypeptidase-like, regulatory domain"/>
    <property type="match status" value="1"/>
</dbReference>
<dbReference type="InterPro" id="IPR008969">
    <property type="entry name" value="CarboxyPept-like_regulatory"/>
</dbReference>
<evidence type="ECO:0000313" key="1">
    <source>
        <dbReference type="EMBL" id="SVC12101.1"/>
    </source>
</evidence>
<dbReference type="EMBL" id="UINC01074676">
    <property type="protein sequence ID" value="SVC12101.1"/>
    <property type="molecule type" value="Genomic_DNA"/>
</dbReference>
<feature type="non-terminal residue" evidence="1">
    <location>
        <position position="179"/>
    </location>
</feature>
<reference evidence="1" key="1">
    <citation type="submission" date="2018-05" db="EMBL/GenBank/DDBJ databases">
        <authorList>
            <person name="Lanie J.A."/>
            <person name="Ng W.-L."/>
            <person name="Kazmierczak K.M."/>
            <person name="Andrzejewski T.M."/>
            <person name="Davidsen T.M."/>
            <person name="Wayne K.J."/>
            <person name="Tettelin H."/>
            <person name="Glass J.I."/>
            <person name="Rusch D."/>
            <person name="Podicherti R."/>
            <person name="Tsui H.-C.T."/>
            <person name="Winkler M.E."/>
        </authorList>
    </citation>
    <scope>NUCLEOTIDE SEQUENCE</scope>
</reference>
<accession>A0A382JN97</accession>
<name>A0A382JN97_9ZZZZ</name>
<gene>
    <name evidence="1" type="ORF">METZ01_LOCUS264955</name>
</gene>
<protein>
    <recommendedName>
        <fullName evidence="2">TonB-dependent receptor plug domain-containing protein</fullName>
    </recommendedName>
</protein>
<dbReference type="Pfam" id="PF13620">
    <property type="entry name" value="CarboxypepD_reg"/>
    <property type="match status" value="1"/>
</dbReference>
<sequence>MLKIIQSPKWIHKLIFTCFLGQISMGEPNAQATYITGTIIDSADLSPLEYASISVINPGTNYNIIVGGISDENGEFSIRHTLVGHYTIEVEYIGYETRVFPDLKFSDEENHAIDVDLGKFNLLPKVLKLEKVDAVGFKSPLKVGLDKKTFTITKAESILNQSAEAALRKIPSVDVDIDG</sequence>
<organism evidence="1">
    <name type="scientific">marine metagenome</name>
    <dbReference type="NCBI Taxonomy" id="408172"/>
    <lineage>
        <taxon>unclassified sequences</taxon>
        <taxon>metagenomes</taxon>
        <taxon>ecological metagenomes</taxon>
    </lineage>
</organism>
<dbReference type="SUPFAM" id="SSF49464">
    <property type="entry name" value="Carboxypeptidase regulatory domain-like"/>
    <property type="match status" value="1"/>
</dbReference>